<proteinExistence type="predicted"/>
<accession>A0A133UIJ5</accession>
<sequence>MALRENFWKTRIRKDKIIRSVFKRYFISSLEELNSFFYNWSERFPQSEFIINEKYEKDS</sequence>
<reference evidence="1 2" key="1">
    <citation type="journal article" date="2016" name="Sci. Rep.">
        <title>Metabolic traits of an uncultured archaeal lineage -MSBL1- from brine pools of the Red Sea.</title>
        <authorList>
            <person name="Mwirichia R."/>
            <person name="Alam I."/>
            <person name="Rashid M."/>
            <person name="Vinu M."/>
            <person name="Ba-Alawi W."/>
            <person name="Anthony Kamau A."/>
            <person name="Kamanda Ngugi D."/>
            <person name="Goker M."/>
            <person name="Klenk H.P."/>
            <person name="Bajic V."/>
            <person name="Stingl U."/>
        </authorList>
    </citation>
    <scope>NUCLEOTIDE SEQUENCE [LARGE SCALE GENOMIC DNA]</scope>
    <source>
        <strain evidence="1">SCGC-AAA259E22</strain>
    </source>
</reference>
<dbReference type="EMBL" id="LHXP01000002">
    <property type="protein sequence ID" value="KXA93960.1"/>
    <property type="molecule type" value="Genomic_DNA"/>
</dbReference>
<protein>
    <submittedName>
        <fullName evidence="1">Uncharacterized protein</fullName>
    </submittedName>
</protein>
<gene>
    <name evidence="1" type="ORF">AKJ66_00360</name>
</gene>
<dbReference type="Proteomes" id="UP000070657">
    <property type="component" value="Unassembled WGS sequence"/>
</dbReference>
<organism evidence="1 2">
    <name type="scientific">candidate division MSBL1 archaeon SCGC-AAA259E22</name>
    <dbReference type="NCBI Taxonomy" id="1698265"/>
    <lineage>
        <taxon>Archaea</taxon>
        <taxon>Methanobacteriati</taxon>
        <taxon>Methanobacteriota</taxon>
        <taxon>candidate division MSBL1</taxon>
    </lineage>
</organism>
<dbReference type="AlphaFoldDB" id="A0A133UIJ5"/>
<comment type="caution">
    <text evidence="1">The sequence shown here is derived from an EMBL/GenBank/DDBJ whole genome shotgun (WGS) entry which is preliminary data.</text>
</comment>
<keyword evidence="2" id="KW-1185">Reference proteome</keyword>
<name>A0A133UIJ5_9EURY</name>
<evidence type="ECO:0000313" key="2">
    <source>
        <dbReference type="Proteomes" id="UP000070657"/>
    </source>
</evidence>
<evidence type="ECO:0000313" key="1">
    <source>
        <dbReference type="EMBL" id="KXA93960.1"/>
    </source>
</evidence>